<evidence type="ECO:0000256" key="14">
    <source>
        <dbReference type="PIRNR" id="PIRNR000641"/>
    </source>
</evidence>
<dbReference type="Pfam" id="PF08276">
    <property type="entry name" value="PAN_2"/>
    <property type="match status" value="1"/>
</dbReference>
<dbReference type="FunFam" id="1.10.510.10:FF:000060">
    <property type="entry name" value="G-type lectin S-receptor-like serine/threonine-protein kinase"/>
    <property type="match status" value="1"/>
</dbReference>
<sequence>MGRLNATFCLLFFIIFNKSSHFAASAALGDTLTAGQTLRDGDTLVSAAGTFALGFFTPYNSVGRRYVGIWYNNISVQNIVWVANRQNPVTSSGGTLTLVPSGTLLITEATSTVLWSAGSKSATNPVARLLDSGDFVVVSEDGEAGSYVWQSFDHPTDKLLPGMKLGWDFVAGLSRNLTAWAGPTDPSPGPYTLFIDPHGDPQLVLAANANWTWRAGPWNGIGFSGGAGETLAGITLGLNFTFISTAQEIYYTFNVYDSSVTSYVVASSAGVAARYAWIDSGTAKASGWNVYWEAPGEPCDFAGVCGAYGVCNPDDVPICSCLQGFTPSDPTSWALKAGSGGCKRRTELDCRNRTDGFVTVSGAKLPDTATATVDMGKGMEECREWCLKNCSCRAYARANISEGGRGCIVWAGDLEDLRIYGDAGQDLYVKVAAADLGSKKRHNYKVLKITSTVFAVTVLGTVIGICIWKQKRKQMQVRAFSDTKPYKIEREGKQEIVELHLYDMHILEAATDHFSIQNKLGEGGFGPVYKGKLDGLDIAVKRLAKTSTQGIDEFKNEVSLIAKLQHRNLVRLLGCCIEGDERMIVYEYMANKSLDAFLFDKNKRFLLDWPTRSRIIIGIVRGLLYLHQDSQFRIIHRDLKASNILLDNEMNPKISDFGMARIFGGDDTEINTRRVVGTYGYMSPEYAMDGVFSLKSDVFSFGVLMLEILSGRKNRGIYLVEHHSNLVGEAWVLWNEGKELEIIDDSIRTSISRVEALKCINLSLLCVQERAQDRPSMSSVFLMLCSDNTLLPNPTQPTFCATKCSHDEDYLTNRRYTSSDDITITKMEGR</sequence>
<dbReference type="SUPFAM" id="SSF51110">
    <property type="entry name" value="alpha-D-mannose-specific plant lectins"/>
    <property type="match status" value="1"/>
</dbReference>
<name>A0A2H9ZXD3_9ASPA</name>
<dbReference type="SMART" id="SM00220">
    <property type="entry name" value="S_TKc"/>
    <property type="match status" value="1"/>
</dbReference>
<feature type="signal peptide" evidence="16">
    <location>
        <begin position="1"/>
        <end position="25"/>
    </location>
</feature>
<keyword evidence="6 16" id="KW-0732">Signal</keyword>
<keyword evidence="9 14" id="KW-0067">ATP-binding</keyword>
<evidence type="ECO:0000259" key="17">
    <source>
        <dbReference type="PROSITE" id="PS50011"/>
    </source>
</evidence>
<dbReference type="Gene3D" id="2.90.10.10">
    <property type="entry name" value="Bulb-type lectin domain"/>
    <property type="match status" value="1"/>
</dbReference>
<reference evidence="20 21" key="1">
    <citation type="journal article" date="2017" name="Nature">
        <title>The Apostasia genome and the evolution of orchids.</title>
        <authorList>
            <person name="Zhang G.Q."/>
            <person name="Liu K.W."/>
            <person name="Li Z."/>
            <person name="Lohaus R."/>
            <person name="Hsiao Y.Y."/>
            <person name="Niu S.C."/>
            <person name="Wang J.Y."/>
            <person name="Lin Y.C."/>
            <person name="Xu Q."/>
            <person name="Chen L.J."/>
            <person name="Yoshida K."/>
            <person name="Fujiwara S."/>
            <person name="Wang Z.W."/>
            <person name="Zhang Y.Q."/>
            <person name="Mitsuda N."/>
            <person name="Wang M."/>
            <person name="Liu G.H."/>
            <person name="Pecoraro L."/>
            <person name="Huang H.X."/>
            <person name="Xiao X.J."/>
            <person name="Lin M."/>
            <person name="Wu X.Y."/>
            <person name="Wu W.L."/>
            <person name="Chen Y.Y."/>
            <person name="Chang S.B."/>
            <person name="Sakamoto S."/>
            <person name="Ohme-Takagi M."/>
            <person name="Yagi M."/>
            <person name="Zeng S.J."/>
            <person name="Shen C.Y."/>
            <person name="Yeh C.M."/>
            <person name="Luo Y.B."/>
            <person name="Tsai W.C."/>
            <person name="Van de Peer Y."/>
            <person name="Liu Z.J."/>
        </authorList>
    </citation>
    <scope>NUCLEOTIDE SEQUENCE [LARGE SCALE GENOMIC DNA]</scope>
    <source>
        <strain evidence="21">cv. Shenzhen</strain>
        <tissue evidence="20">Stem</tissue>
    </source>
</reference>
<dbReference type="STRING" id="1088818.A0A2H9ZXD3"/>
<feature type="transmembrane region" description="Helical" evidence="15">
    <location>
        <begin position="449"/>
        <end position="468"/>
    </location>
</feature>
<evidence type="ECO:0000256" key="16">
    <source>
        <dbReference type="SAM" id="SignalP"/>
    </source>
</evidence>
<keyword evidence="20" id="KW-0675">Receptor</keyword>
<feature type="domain" description="Bulb-type lectin" evidence="18">
    <location>
        <begin position="29"/>
        <end position="150"/>
    </location>
</feature>
<dbReference type="FunFam" id="3.30.200.20:FF:000195">
    <property type="entry name" value="G-type lectin S-receptor-like serine/threonine-protein kinase"/>
    <property type="match status" value="1"/>
</dbReference>
<evidence type="ECO:0000256" key="2">
    <source>
        <dbReference type="ARBA" id="ARBA00022475"/>
    </source>
</evidence>
<dbReference type="Proteomes" id="UP000236161">
    <property type="component" value="Unassembled WGS sequence"/>
</dbReference>
<evidence type="ECO:0000256" key="12">
    <source>
        <dbReference type="ARBA" id="ARBA00047899"/>
    </source>
</evidence>
<dbReference type="PANTHER" id="PTHR27002">
    <property type="entry name" value="RECEPTOR-LIKE SERINE/THREONINE-PROTEIN KINASE SD1-8"/>
    <property type="match status" value="1"/>
</dbReference>
<evidence type="ECO:0000256" key="8">
    <source>
        <dbReference type="ARBA" id="ARBA00022777"/>
    </source>
</evidence>
<keyword evidence="7 14" id="KW-0547">Nucleotide-binding</keyword>
<dbReference type="Pfam" id="PF00954">
    <property type="entry name" value="S_locus_glycop"/>
    <property type="match status" value="1"/>
</dbReference>
<dbReference type="AlphaFoldDB" id="A0A2H9ZXD3"/>
<keyword evidence="10" id="KW-1015">Disulfide bond</keyword>
<keyword evidence="2" id="KW-1003">Cell membrane</keyword>
<dbReference type="SUPFAM" id="SSF56112">
    <property type="entry name" value="Protein kinase-like (PK-like)"/>
    <property type="match status" value="1"/>
</dbReference>
<dbReference type="InterPro" id="IPR011009">
    <property type="entry name" value="Kinase-like_dom_sf"/>
</dbReference>
<keyword evidence="15" id="KW-1133">Transmembrane helix</keyword>
<dbReference type="InterPro" id="IPR000858">
    <property type="entry name" value="S_locus_glycoprot_dom"/>
</dbReference>
<evidence type="ECO:0000256" key="15">
    <source>
        <dbReference type="SAM" id="Phobius"/>
    </source>
</evidence>
<evidence type="ECO:0000259" key="18">
    <source>
        <dbReference type="PROSITE" id="PS50927"/>
    </source>
</evidence>
<evidence type="ECO:0000256" key="10">
    <source>
        <dbReference type="ARBA" id="ARBA00023157"/>
    </source>
</evidence>
<keyword evidence="11" id="KW-0325">Glycoprotein</keyword>
<dbReference type="FunFam" id="2.90.10.10:FF:000005">
    <property type="entry name" value="G-type lectin S-receptor-like serine/threonine-protein kinase"/>
    <property type="match status" value="1"/>
</dbReference>
<evidence type="ECO:0000256" key="5">
    <source>
        <dbReference type="ARBA" id="ARBA00022679"/>
    </source>
</evidence>
<accession>A0A2H9ZXD3</accession>
<proteinExistence type="inferred from homology"/>
<dbReference type="Pfam" id="PF01453">
    <property type="entry name" value="B_lectin"/>
    <property type="match status" value="1"/>
</dbReference>
<dbReference type="InterPro" id="IPR003609">
    <property type="entry name" value="Pan_app"/>
</dbReference>
<dbReference type="CDD" id="cd00028">
    <property type="entry name" value="B_lectin"/>
    <property type="match status" value="1"/>
</dbReference>
<keyword evidence="15" id="KW-0812">Transmembrane</keyword>
<dbReference type="PROSITE" id="PS50927">
    <property type="entry name" value="BULB_LECTIN"/>
    <property type="match status" value="1"/>
</dbReference>
<keyword evidence="4" id="KW-0245">EGF-like domain</keyword>
<evidence type="ECO:0000256" key="9">
    <source>
        <dbReference type="ARBA" id="ARBA00022840"/>
    </source>
</evidence>
<evidence type="ECO:0000256" key="3">
    <source>
        <dbReference type="ARBA" id="ARBA00022527"/>
    </source>
</evidence>
<keyword evidence="21" id="KW-1185">Reference proteome</keyword>
<evidence type="ECO:0000256" key="13">
    <source>
        <dbReference type="ARBA" id="ARBA00048679"/>
    </source>
</evidence>
<evidence type="ECO:0000313" key="21">
    <source>
        <dbReference type="Proteomes" id="UP000236161"/>
    </source>
</evidence>
<dbReference type="InterPro" id="IPR001480">
    <property type="entry name" value="Bulb-type_lectin_dom"/>
</dbReference>
<dbReference type="PANTHER" id="PTHR27002:SF616">
    <property type="entry name" value="RECEPTOR-LIKE SERINE_THREONINE-PROTEIN KINASE"/>
    <property type="match status" value="1"/>
</dbReference>
<evidence type="ECO:0000256" key="11">
    <source>
        <dbReference type="ARBA" id="ARBA00023180"/>
    </source>
</evidence>
<dbReference type="GO" id="GO:0048544">
    <property type="term" value="P:recognition of pollen"/>
    <property type="evidence" value="ECO:0007669"/>
    <property type="project" value="InterPro"/>
</dbReference>
<comment type="subcellular location">
    <subcellularLocation>
        <location evidence="1">Cell membrane</location>
        <topology evidence="1">Single-pass type I membrane protein</topology>
    </subcellularLocation>
</comment>
<dbReference type="Gene3D" id="1.10.510.10">
    <property type="entry name" value="Transferase(Phosphotransferase) domain 1"/>
    <property type="match status" value="1"/>
</dbReference>
<evidence type="ECO:0000313" key="20">
    <source>
        <dbReference type="EMBL" id="PKA47933.1"/>
    </source>
</evidence>
<dbReference type="PROSITE" id="PS50948">
    <property type="entry name" value="PAN"/>
    <property type="match status" value="1"/>
</dbReference>
<dbReference type="GO" id="GO:0106310">
    <property type="term" value="F:protein serine kinase activity"/>
    <property type="evidence" value="ECO:0007669"/>
    <property type="project" value="RHEA"/>
</dbReference>
<dbReference type="GO" id="GO:0051707">
    <property type="term" value="P:response to other organism"/>
    <property type="evidence" value="ECO:0007669"/>
    <property type="project" value="UniProtKB-ARBA"/>
</dbReference>
<dbReference type="PROSITE" id="PS50011">
    <property type="entry name" value="PROTEIN_KINASE_DOM"/>
    <property type="match status" value="1"/>
</dbReference>
<dbReference type="InterPro" id="IPR000719">
    <property type="entry name" value="Prot_kinase_dom"/>
</dbReference>
<dbReference type="OrthoDB" id="741567at2759"/>
<dbReference type="CDD" id="cd01098">
    <property type="entry name" value="PAN_AP_plant"/>
    <property type="match status" value="1"/>
</dbReference>
<comment type="catalytic activity">
    <reaction evidence="12 14">
        <text>L-threonyl-[protein] + ATP = O-phospho-L-threonyl-[protein] + ADP + H(+)</text>
        <dbReference type="Rhea" id="RHEA:46608"/>
        <dbReference type="Rhea" id="RHEA-COMP:11060"/>
        <dbReference type="Rhea" id="RHEA-COMP:11605"/>
        <dbReference type="ChEBI" id="CHEBI:15378"/>
        <dbReference type="ChEBI" id="CHEBI:30013"/>
        <dbReference type="ChEBI" id="CHEBI:30616"/>
        <dbReference type="ChEBI" id="CHEBI:61977"/>
        <dbReference type="ChEBI" id="CHEBI:456216"/>
        <dbReference type="EC" id="2.7.11.1"/>
    </reaction>
</comment>
<dbReference type="PROSITE" id="PS00108">
    <property type="entry name" value="PROTEIN_KINASE_ST"/>
    <property type="match status" value="1"/>
</dbReference>
<feature type="domain" description="Protein kinase" evidence="17">
    <location>
        <begin position="514"/>
        <end position="791"/>
    </location>
</feature>
<evidence type="ECO:0000256" key="4">
    <source>
        <dbReference type="ARBA" id="ARBA00022536"/>
    </source>
</evidence>
<dbReference type="CDD" id="cd14066">
    <property type="entry name" value="STKc_IRAK"/>
    <property type="match status" value="1"/>
</dbReference>
<dbReference type="InterPro" id="IPR036426">
    <property type="entry name" value="Bulb-type_lectin_dom_sf"/>
</dbReference>
<dbReference type="EC" id="2.7.11.1" evidence="14"/>
<dbReference type="PIRSF" id="PIRSF000641">
    <property type="entry name" value="SRK"/>
    <property type="match status" value="1"/>
</dbReference>
<dbReference type="InterPro" id="IPR001245">
    <property type="entry name" value="Ser-Thr/Tyr_kinase_cat_dom"/>
</dbReference>
<dbReference type="Pfam" id="PF07714">
    <property type="entry name" value="PK_Tyr_Ser-Thr"/>
    <property type="match status" value="1"/>
</dbReference>
<keyword evidence="5 14" id="KW-0808">Transferase</keyword>
<protein>
    <recommendedName>
        <fullName evidence="14">Receptor-like serine/threonine-protein kinase</fullName>
        <ecNumber evidence="14">2.7.11.1</ecNumber>
    </recommendedName>
</protein>
<feature type="domain" description="Apple" evidence="19">
    <location>
        <begin position="350"/>
        <end position="432"/>
    </location>
</feature>
<keyword evidence="15" id="KW-0472">Membrane</keyword>
<evidence type="ECO:0000256" key="6">
    <source>
        <dbReference type="ARBA" id="ARBA00022729"/>
    </source>
</evidence>
<comment type="similarity">
    <text evidence="14">Belongs to the protein kinase superfamily. Ser/Thr protein kinase family.</text>
</comment>
<dbReference type="InterPro" id="IPR024171">
    <property type="entry name" value="SRK-like_kinase"/>
</dbReference>
<keyword evidence="8 14" id="KW-0418">Kinase</keyword>
<dbReference type="GO" id="GO:0005886">
    <property type="term" value="C:plasma membrane"/>
    <property type="evidence" value="ECO:0007669"/>
    <property type="project" value="UniProtKB-SubCell"/>
</dbReference>
<dbReference type="SMART" id="SM00108">
    <property type="entry name" value="B_lectin"/>
    <property type="match status" value="1"/>
</dbReference>
<keyword evidence="3 14" id="KW-0723">Serine/threonine-protein kinase</keyword>
<dbReference type="Gene3D" id="3.30.200.20">
    <property type="entry name" value="Phosphorylase Kinase, domain 1"/>
    <property type="match status" value="1"/>
</dbReference>
<organism evidence="20 21">
    <name type="scientific">Apostasia shenzhenica</name>
    <dbReference type="NCBI Taxonomy" id="1088818"/>
    <lineage>
        <taxon>Eukaryota</taxon>
        <taxon>Viridiplantae</taxon>
        <taxon>Streptophyta</taxon>
        <taxon>Embryophyta</taxon>
        <taxon>Tracheophyta</taxon>
        <taxon>Spermatophyta</taxon>
        <taxon>Magnoliopsida</taxon>
        <taxon>Liliopsida</taxon>
        <taxon>Asparagales</taxon>
        <taxon>Orchidaceae</taxon>
        <taxon>Apostasioideae</taxon>
        <taxon>Apostasia</taxon>
    </lineage>
</organism>
<dbReference type="SMART" id="SM00473">
    <property type="entry name" value="PAN_AP"/>
    <property type="match status" value="1"/>
</dbReference>
<comment type="catalytic activity">
    <reaction evidence="13 14">
        <text>L-seryl-[protein] + ATP = O-phospho-L-seryl-[protein] + ADP + H(+)</text>
        <dbReference type="Rhea" id="RHEA:17989"/>
        <dbReference type="Rhea" id="RHEA-COMP:9863"/>
        <dbReference type="Rhea" id="RHEA-COMP:11604"/>
        <dbReference type="ChEBI" id="CHEBI:15378"/>
        <dbReference type="ChEBI" id="CHEBI:29999"/>
        <dbReference type="ChEBI" id="CHEBI:30616"/>
        <dbReference type="ChEBI" id="CHEBI:83421"/>
        <dbReference type="ChEBI" id="CHEBI:456216"/>
        <dbReference type="EC" id="2.7.11.1"/>
    </reaction>
</comment>
<feature type="chain" id="PRO_5014116565" description="Receptor-like serine/threonine-protein kinase" evidence="16">
    <location>
        <begin position="26"/>
        <end position="830"/>
    </location>
</feature>
<dbReference type="InterPro" id="IPR008271">
    <property type="entry name" value="Ser/Thr_kinase_AS"/>
</dbReference>
<gene>
    <name evidence="20" type="primary">SD18</name>
    <name evidence="20" type="ORF">AXF42_Ash016279</name>
</gene>
<dbReference type="GO" id="GO:0004674">
    <property type="term" value="F:protein serine/threonine kinase activity"/>
    <property type="evidence" value="ECO:0007669"/>
    <property type="project" value="UniProtKB-KW"/>
</dbReference>
<dbReference type="GO" id="GO:0005524">
    <property type="term" value="F:ATP binding"/>
    <property type="evidence" value="ECO:0007669"/>
    <property type="project" value="UniProtKB-KW"/>
</dbReference>
<evidence type="ECO:0000256" key="7">
    <source>
        <dbReference type="ARBA" id="ARBA00022741"/>
    </source>
</evidence>
<dbReference type="EMBL" id="KZ453008">
    <property type="protein sequence ID" value="PKA47933.1"/>
    <property type="molecule type" value="Genomic_DNA"/>
</dbReference>
<evidence type="ECO:0000256" key="1">
    <source>
        <dbReference type="ARBA" id="ARBA00004251"/>
    </source>
</evidence>
<evidence type="ECO:0000259" key="19">
    <source>
        <dbReference type="PROSITE" id="PS50948"/>
    </source>
</evidence>